<feature type="compositionally biased region" description="Acidic residues" evidence="1">
    <location>
        <begin position="619"/>
        <end position="659"/>
    </location>
</feature>
<keyword evidence="3" id="KW-1185">Reference proteome</keyword>
<evidence type="ECO:0000313" key="2">
    <source>
        <dbReference type="EMBL" id="SCU67539.1"/>
    </source>
</evidence>
<accession>A0A1G4I6H4</accession>
<comment type="caution">
    <text evidence="2">The sequence shown here is derived from an EMBL/GenBank/DDBJ whole genome shotgun (WGS) entry which is preliminary data.</text>
</comment>
<dbReference type="AlphaFoldDB" id="A0A1G4I6H4"/>
<name>A0A1G4I6H4_TRYEQ</name>
<sequence length="789" mass="85145">MVGGYLRMPRDNTRSSHLTDVEEESSAGSATKRCKLEGGSCDGDSNMAITSDGVDVNVADGLTLIQSYILSPTSSRSFWHTGVAAVSSSRAGENDTPPNNRGNMLGPLSAVGANNNLLPMVPSEEENSDAPPDCARSACSGSLCEGDGNEGVASVSGGAVPSSVNLSSSSSLKECTSVCVVDHAVMCNIVPLLPKKHPEYGLVLQIVPLTLWPPPKAEVSGIGSEGGDLGKSLQTTVSFASQLHNDYLLRSDVTVLHPPTDAAQGVIVEWVSGDIGYTADSKGLWAEQRLFSQRYYTMSPVERLDIRHNGCSDNNYGKDDAEVRYTAPHLPPTTLRGAVLEQLRRFRVNPRYAPTSLTNGTRNKEWVLLFARVIEVGQDCIALTSRLMRAWTTAPSRETIAMCDVLLDEVIHIGIAPQQEPHRLSLVCPSVAHRILVSQHRWMNVDKRTELSVAGSMQVVARELLEVILQAMRGTLRHRIALQYELIRLLRAKPLMFANNELVVQYSRWYTTIAPPNVILHVLAGSTIFSGVMSQLHIVSGRVMARSQVERVCGNGGDAALQHHCGGSLLDDDMEDNDVSEDPPASDNEPSRKRGRPRDEVKNRYAPANGANHDGSDDNHDDNDNDSDSDDNDDNDDDSDSDDGEEGDECSGEEEEGTGDTESTNIISDNQNYQRHDVSAWLRAISDSADNIPLVDLVSVPYEMDLLDEGFVTRFCAILRGQDPTNNKGGGSSHGVGGSGSGSGAAGSSPSGHTGCDEVALSCVASWLKRTRCTMTTADLESYVRKLSR</sequence>
<feature type="compositionally biased region" description="Basic and acidic residues" evidence="1">
    <location>
        <begin position="8"/>
        <end position="20"/>
    </location>
</feature>
<evidence type="ECO:0000313" key="3">
    <source>
        <dbReference type="Proteomes" id="UP000195570"/>
    </source>
</evidence>
<dbReference type="Proteomes" id="UP000195570">
    <property type="component" value="Unassembled WGS sequence"/>
</dbReference>
<feature type="compositionally biased region" description="Basic and acidic residues" evidence="1">
    <location>
        <begin position="589"/>
        <end position="603"/>
    </location>
</feature>
<feature type="region of interest" description="Disordered" evidence="1">
    <location>
        <begin position="564"/>
        <end position="671"/>
    </location>
</feature>
<feature type="region of interest" description="Disordered" evidence="1">
    <location>
        <begin position="1"/>
        <end position="34"/>
    </location>
</feature>
<feature type="compositionally biased region" description="Acidic residues" evidence="1">
    <location>
        <begin position="570"/>
        <end position="581"/>
    </location>
</feature>
<dbReference type="EMBL" id="CZPT02000763">
    <property type="protein sequence ID" value="SCU67539.1"/>
    <property type="molecule type" value="Genomic_DNA"/>
</dbReference>
<organism evidence="2 3">
    <name type="scientific">Trypanosoma equiperdum</name>
    <dbReference type="NCBI Taxonomy" id="5694"/>
    <lineage>
        <taxon>Eukaryota</taxon>
        <taxon>Discoba</taxon>
        <taxon>Euglenozoa</taxon>
        <taxon>Kinetoplastea</taxon>
        <taxon>Metakinetoplastina</taxon>
        <taxon>Trypanosomatida</taxon>
        <taxon>Trypanosomatidae</taxon>
        <taxon>Trypanosoma</taxon>
    </lineage>
</organism>
<dbReference type="GeneID" id="92382502"/>
<gene>
    <name evidence="2" type="ORF">TEOVI_000856800</name>
</gene>
<evidence type="ECO:0000256" key="1">
    <source>
        <dbReference type="SAM" id="MobiDB-lite"/>
    </source>
</evidence>
<dbReference type="RefSeq" id="XP_067078840.1">
    <property type="nucleotide sequence ID" value="XM_067222739.1"/>
</dbReference>
<dbReference type="VEuPathDB" id="TriTrypDB:TEOVI_000856800"/>
<reference evidence="2" key="1">
    <citation type="submission" date="2016-09" db="EMBL/GenBank/DDBJ databases">
        <authorList>
            <person name="Hebert L."/>
            <person name="Moumen B."/>
        </authorList>
    </citation>
    <scope>NUCLEOTIDE SEQUENCE [LARGE SCALE GENOMIC DNA]</scope>
    <source>
        <strain evidence="2">OVI</strain>
    </source>
</reference>
<protein>
    <submittedName>
        <fullName evidence="2">Uncharacterized protein</fullName>
    </submittedName>
</protein>
<proteinExistence type="predicted"/>
<feature type="region of interest" description="Disordered" evidence="1">
    <location>
        <begin position="723"/>
        <end position="751"/>
    </location>
</feature>
<feature type="compositionally biased region" description="Gly residues" evidence="1">
    <location>
        <begin position="728"/>
        <end position="745"/>
    </location>
</feature>